<dbReference type="InParanoid" id="A0A084QN87"/>
<name>A0A084QN87_STAC4</name>
<proteinExistence type="predicted"/>
<feature type="compositionally biased region" description="Low complexity" evidence="1">
    <location>
        <begin position="267"/>
        <end position="278"/>
    </location>
</feature>
<dbReference type="InterPro" id="IPR000095">
    <property type="entry name" value="CRIB_dom"/>
</dbReference>
<feature type="compositionally biased region" description="Polar residues" evidence="1">
    <location>
        <begin position="116"/>
        <end position="134"/>
    </location>
</feature>
<feature type="region of interest" description="Disordered" evidence="1">
    <location>
        <begin position="471"/>
        <end position="496"/>
    </location>
</feature>
<protein>
    <recommendedName>
        <fullName evidence="2">CRIB domain-containing protein</fullName>
    </recommendedName>
</protein>
<feature type="compositionally biased region" description="Polar residues" evidence="1">
    <location>
        <begin position="284"/>
        <end position="294"/>
    </location>
</feature>
<dbReference type="OrthoDB" id="5237293at2759"/>
<accession>A0A084QN87</accession>
<feature type="compositionally biased region" description="Polar residues" evidence="1">
    <location>
        <begin position="253"/>
        <end position="263"/>
    </location>
</feature>
<feature type="domain" description="CRIB" evidence="2">
    <location>
        <begin position="212"/>
        <end position="225"/>
    </location>
</feature>
<dbReference type="EMBL" id="KL660597">
    <property type="protein sequence ID" value="KFA65422.1"/>
    <property type="molecule type" value="Genomic_DNA"/>
</dbReference>
<feature type="compositionally biased region" description="Polar residues" evidence="1">
    <location>
        <begin position="379"/>
        <end position="388"/>
    </location>
</feature>
<dbReference type="AlphaFoldDB" id="A0A084QN87"/>
<feature type="region of interest" description="Disordered" evidence="1">
    <location>
        <begin position="28"/>
        <end position="206"/>
    </location>
</feature>
<dbReference type="OMA" id="NMSITRH"/>
<dbReference type="Proteomes" id="UP000028524">
    <property type="component" value="Unassembled WGS sequence"/>
</dbReference>
<feature type="compositionally biased region" description="Basic and acidic residues" evidence="1">
    <location>
        <begin position="770"/>
        <end position="790"/>
    </location>
</feature>
<keyword evidence="4" id="KW-1185">Reference proteome</keyword>
<feature type="region of interest" description="Disordered" evidence="1">
    <location>
        <begin position="247"/>
        <end position="430"/>
    </location>
</feature>
<feature type="compositionally biased region" description="Basic and acidic residues" evidence="1">
    <location>
        <begin position="865"/>
        <end position="874"/>
    </location>
</feature>
<evidence type="ECO:0000259" key="2">
    <source>
        <dbReference type="PROSITE" id="PS50108"/>
    </source>
</evidence>
<feature type="compositionally biased region" description="Basic and acidic residues" evidence="1">
    <location>
        <begin position="724"/>
        <end position="736"/>
    </location>
</feature>
<evidence type="ECO:0000313" key="4">
    <source>
        <dbReference type="Proteomes" id="UP000028524"/>
    </source>
</evidence>
<feature type="compositionally biased region" description="Polar residues" evidence="1">
    <location>
        <begin position="486"/>
        <end position="496"/>
    </location>
</feature>
<sequence length="874" mass="95546">MWAAPLPYYSEYFDSKRKPSPQVVALKTDLRKDAAHRSPAGSPTGAEQSSANDNMNSFLEPALDMPPSPERLRQLSKQMKRASHANQSYLHRTPSSRSSSLRSATGDRPSWEQALENMSLTRRPSNRSTGSSVPSRDRPESVQGFGKNLFQRLGKSNRESTAQSSSGSSSVYSADSNGESPTPAAPKESIVPSLFSSRKQSRDASIQRRLRISGPFNFQHVTHTQREHLPNPRRGNRMELVDELSAMRPPHPTSASALASGNQAGDPLSPSLSSSSVSGRLDNLVSSTSRPTTAPSQPSSPRQLRSHPRSHERLRPSPPPRSARRPSMQTANPSSVPAVPPVPPRCSSRQGAFSTWDAEGADASRSPASGNFRPPQPYSPSDSTSTAMPSPELARYHGQPQVNCNDPLVSSDRPVSRALTTPDDSAWPLGPNASPVPIACPVVYDSPLPDVPEEEEHHNFARRSRLSLASNSSLRGSQSVPGLRSLAQSQRPLSGASETLGQMEQLLAHRLNRARQQGDRIDAESFGSNWEDAIDYCYEHEAEANCEYEWERPSLDLDRSDATPAVQLQLALMEDDLAEARSAFTSRSSPGFLLASGLDVPALSPASPTSTATCQELPTPVSNQVPNNFSLPRVDLKGTRSSTKKKLRPISTALSFREVNEFTLSPSLLIPNDYHHQVLQSAADKHQYAEEEDLVHSTYEHADLDLSSTHLHQRSSTSTTETNSTRRSDSIGDRHVSTHSTWTTLTRLTTSSTSLNKLAGSWSDGVDPVPESKELESDSRDAQQGDEERTPLASEDSVPELAMYPTPLSLRRSQHKTHASESLPRDELAPLQTQDSLKTRRPRARTTSATGHTPPVGQYALFPKEYTKPTGERI</sequence>
<dbReference type="HOGENOM" id="CLU_328775_0_0_1"/>
<gene>
    <name evidence="3" type="ORF">S40285_00477</name>
</gene>
<feature type="compositionally biased region" description="Low complexity" evidence="1">
    <location>
        <begin position="714"/>
        <end position="723"/>
    </location>
</feature>
<feature type="region of interest" description="Disordered" evidence="1">
    <location>
        <begin position="216"/>
        <end position="235"/>
    </location>
</feature>
<dbReference type="PROSITE" id="PS50108">
    <property type="entry name" value="CRIB"/>
    <property type="match status" value="1"/>
</dbReference>
<reference evidence="3 4" key="1">
    <citation type="journal article" date="2014" name="BMC Genomics">
        <title>Comparative genome sequencing reveals chemotype-specific gene clusters in the toxigenic black mold Stachybotrys.</title>
        <authorList>
            <person name="Semeiks J."/>
            <person name="Borek D."/>
            <person name="Otwinowski Z."/>
            <person name="Grishin N.V."/>
        </authorList>
    </citation>
    <scope>NUCLEOTIDE SEQUENCE [LARGE SCALE GENOMIC DNA]</scope>
    <source>
        <strain evidence="3 4">IBT 40285</strain>
    </source>
</reference>
<feature type="region of interest" description="Disordered" evidence="1">
    <location>
        <begin position="705"/>
        <end position="737"/>
    </location>
</feature>
<evidence type="ECO:0000256" key="1">
    <source>
        <dbReference type="SAM" id="MobiDB-lite"/>
    </source>
</evidence>
<feature type="compositionally biased region" description="Polar residues" evidence="1">
    <location>
        <begin position="45"/>
        <end position="57"/>
    </location>
</feature>
<feature type="compositionally biased region" description="Low complexity" evidence="1">
    <location>
        <begin position="160"/>
        <end position="176"/>
    </location>
</feature>
<organism evidence="3 4">
    <name type="scientific">Stachybotrys chlorohalonatus (strain IBT 40285)</name>
    <dbReference type="NCBI Taxonomy" id="1283841"/>
    <lineage>
        <taxon>Eukaryota</taxon>
        <taxon>Fungi</taxon>
        <taxon>Dikarya</taxon>
        <taxon>Ascomycota</taxon>
        <taxon>Pezizomycotina</taxon>
        <taxon>Sordariomycetes</taxon>
        <taxon>Hypocreomycetidae</taxon>
        <taxon>Hypocreales</taxon>
        <taxon>Stachybotryaceae</taxon>
        <taxon>Stachybotrys</taxon>
    </lineage>
</organism>
<feature type="compositionally biased region" description="Basic and acidic residues" evidence="1">
    <location>
        <begin position="224"/>
        <end position="235"/>
    </location>
</feature>
<evidence type="ECO:0000313" key="3">
    <source>
        <dbReference type="EMBL" id="KFA65422.1"/>
    </source>
</evidence>
<feature type="region of interest" description="Disordered" evidence="1">
    <location>
        <begin position="756"/>
        <end position="874"/>
    </location>
</feature>
<dbReference type="STRING" id="1283841.A0A084QN87"/>